<protein>
    <recommendedName>
        <fullName evidence="16">Calcium-transporting ATPase 1</fullName>
        <ecNumber evidence="2">7.2.2.10</ecNumber>
    </recommendedName>
</protein>
<evidence type="ECO:0000256" key="17">
    <source>
        <dbReference type="SAM" id="MobiDB-lite"/>
    </source>
</evidence>
<keyword evidence="12" id="KW-0406">Ion transport</keyword>
<evidence type="ECO:0000256" key="8">
    <source>
        <dbReference type="ARBA" id="ARBA00022837"/>
    </source>
</evidence>
<dbReference type="PROSITE" id="PS00154">
    <property type="entry name" value="ATPASE_E1_E2"/>
    <property type="match status" value="1"/>
</dbReference>
<evidence type="ECO:0000256" key="13">
    <source>
        <dbReference type="ARBA" id="ARBA00023136"/>
    </source>
</evidence>
<dbReference type="OrthoDB" id="3352408at2759"/>
<evidence type="ECO:0000259" key="19">
    <source>
        <dbReference type="SMART" id="SM00831"/>
    </source>
</evidence>
<dbReference type="FunCoup" id="A0A165BQQ2">
    <property type="interactions" value="266"/>
</dbReference>
<evidence type="ECO:0000256" key="11">
    <source>
        <dbReference type="ARBA" id="ARBA00022989"/>
    </source>
</evidence>
<feature type="compositionally biased region" description="Low complexity" evidence="17">
    <location>
        <begin position="14"/>
        <end position="24"/>
    </location>
</feature>
<dbReference type="InterPro" id="IPR006068">
    <property type="entry name" value="ATPase_P-typ_cation-transptr_C"/>
</dbReference>
<dbReference type="Proteomes" id="UP000076871">
    <property type="component" value="Unassembled WGS sequence"/>
</dbReference>
<dbReference type="EC" id="7.2.2.10" evidence="2"/>
<keyword evidence="5" id="KW-0109">Calcium transport</keyword>
<evidence type="ECO:0000256" key="7">
    <source>
        <dbReference type="ARBA" id="ARBA00022741"/>
    </source>
</evidence>
<name>A0A165BQQ2_9APHY</name>
<dbReference type="InParanoid" id="A0A165BQQ2"/>
<dbReference type="InterPro" id="IPR001757">
    <property type="entry name" value="P_typ_ATPase"/>
</dbReference>
<dbReference type="RefSeq" id="XP_040759220.1">
    <property type="nucleotide sequence ID" value="XM_040913325.1"/>
</dbReference>
<dbReference type="SUPFAM" id="SSF81660">
    <property type="entry name" value="Metal cation-transporting ATPase, ATP-binding domain N"/>
    <property type="match status" value="1"/>
</dbReference>
<organism evidence="20 21">
    <name type="scientific">Laetiporus sulphureus 93-53</name>
    <dbReference type="NCBI Taxonomy" id="1314785"/>
    <lineage>
        <taxon>Eukaryota</taxon>
        <taxon>Fungi</taxon>
        <taxon>Dikarya</taxon>
        <taxon>Basidiomycota</taxon>
        <taxon>Agaricomycotina</taxon>
        <taxon>Agaricomycetes</taxon>
        <taxon>Polyporales</taxon>
        <taxon>Laetiporus</taxon>
    </lineage>
</organism>
<evidence type="ECO:0000313" key="21">
    <source>
        <dbReference type="Proteomes" id="UP000076871"/>
    </source>
</evidence>
<dbReference type="SUPFAM" id="SSF81653">
    <property type="entry name" value="Calcium ATPase, transduction domain A"/>
    <property type="match status" value="1"/>
</dbReference>
<evidence type="ECO:0000256" key="5">
    <source>
        <dbReference type="ARBA" id="ARBA00022568"/>
    </source>
</evidence>
<dbReference type="FunFam" id="3.40.50.1000:FF:000028">
    <property type="entry name" value="Calcium-transporting P-type ATPase, putative"/>
    <property type="match status" value="1"/>
</dbReference>
<dbReference type="InterPro" id="IPR036412">
    <property type="entry name" value="HAD-like_sf"/>
</dbReference>
<dbReference type="SFLD" id="SFLDF00027">
    <property type="entry name" value="p-type_atpase"/>
    <property type="match status" value="1"/>
</dbReference>
<comment type="subcellular location">
    <subcellularLocation>
        <location evidence="1">Endomembrane system</location>
        <topology evidence="1">Multi-pass membrane protein</topology>
    </subcellularLocation>
</comment>
<keyword evidence="3" id="KW-0813">Transport</keyword>
<evidence type="ECO:0000256" key="18">
    <source>
        <dbReference type="SAM" id="Phobius"/>
    </source>
</evidence>
<feature type="transmembrane region" description="Helical" evidence="18">
    <location>
        <begin position="1011"/>
        <end position="1029"/>
    </location>
</feature>
<sequence>MIKRSQSHEAINIPSATTSASAPSRHAVSARASAYPPQRTASPPASTYFTPFSGGHHEDPLPASADAASHFAYSTTLRRHRDEGRLGLPLPASAGAVSKLDEIRAAVAEVGGPSGLWQRSVGAFRTWFPRKQEGYNKVPMTDKEPPPQTPSATFAYYTVEDTLAHFGVSPSTGLPSAIISSLLERHGYNEFSVDAPEPLLTKFIKTVFDNPLTLLLCGSAVVSAIMGNVDDAVSITVAVLIVLTVGFVQERRSEQSLLALNKLVPHHCHLTRDGQSLHLLANELVPGDIVSFTTGDRIPADVRLITAVDLEIDESSLTGETAARRKDVEPCKSEASAFANGSGVHEPVPVADRTCVAFMGTLVRSGRGSGVVIATGTQTEFGVIFSMVQDVEEKRTPLQLRMDELAKKLSIASFAIIGIICVIGVLQHRSWLDMFTIGVSLAVAAIPEGLPIVTMVTLALGVLRMARRKAIVKKLHSVEALGSVSVICSDKTGTLTKNEQTVMEIYSVDEVVHSNMAGPVPPPHQISSAIRRTLTIGALCNNASKKEDGSYIGHSTDVALLNVLSVFGIPDSRQEFTRRSEVSFGSEHKYMAISGVHGSSSTPVVNGSIGKEVSQEVYYIKGSIDAVLDRCKFYYVSDESTPALDANTKNVILTRAQSTASRGMRVIAIAYGYGSAEAMASNPTTRSSTPQPLLNTVQKDRARNNLVFVGFQAMLDPPRKGVADAIALLQTGGVQVVMITGDAEETALSIARALGLRVDARNAVACLTGQAIDRMSKTQLMEAVGGVSVFARTTPKHKMAIVEAFQARGAVVAMTGDGVNDAPALKMADIGVSMGKSGTDVAKEAADMILVDDNFSTILPAMEEGKSIFHNIQNFLSFQLSTAVAAISLITISTMFGLSNPLNAMQILWINILMDGPPSQSLGVDPVDPQVMRRPPRKKDEPIVSKQLMYRILFSACMIVIGTLSIYLFAVSDNDMSRREQTMTFTCFVLLDLVSAVQNRGLSCGLFQNRMLVVTVSVSFLVQLTLIYVSFMQTIFQTEALGWTDLSRVLIIAAMSFGLHEVRRRYERSIAATSSYANTVEELA</sequence>
<dbReference type="Pfam" id="PF00122">
    <property type="entry name" value="E1-E2_ATPase"/>
    <property type="match status" value="1"/>
</dbReference>
<dbReference type="SFLD" id="SFLDS00003">
    <property type="entry name" value="Haloacid_Dehalogenase"/>
    <property type="match status" value="1"/>
</dbReference>
<evidence type="ECO:0000256" key="16">
    <source>
        <dbReference type="ARBA" id="ARBA00067949"/>
    </source>
</evidence>
<keyword evidence="7" id="KW-0547">Nucleotide-binding</keyword>
<feature type="transmembrane region" description="Helical" evidence="18">
    <location>
        <begin position="434"/>
        <end position="463"/>
    </location>
</feature>
<dbReference type="GO" id="GO:0005384">
    <property type="term" value="F:manganese ion transmembrane transporter activity"/>
    <property type="evidence" value="ECO:0007669"/>
    <property type="project" value="UniProtKB-ARBA"/>
</dbReference>
<dbReference type="InterPro" id="IPR023298">
    <property type="entry name" value="ATPase_P-typ_TM_dom_sf"/>
</dbReference>
<keyword evidence="9" id="KW-0067">ATP-binding</keyword>
<evidence type="ECO:0000256" key="3">
    <source>
        <dbReference type="ARBA" id="ARBA00022448"/>
    </source>
</evidence>
<dbReference type="GO" id="GO:0012505">
    <property type="term" value="C:endomembrane system"/>
    <property type="evidence" value="ECO:0007669"/>
    <property type="project" value="UniProtKB-SubCell"/>
</dbReference>
<keyword evidence="11 18" id="KW-1133">Transmembrane helix</keyword>
<accession>A0A165BQQ2</accession>
<dbReference type="GO" id="GO:0005524">
    <property type="term" value="F:ATP binding"/>
    <property type="evidence" value="ECO:0007669"/>
    <property type="project" value="UniProtKB-KW"/>
</dbReference>
<dbReference type="SUPFAM" id="SSF56784">
    <property type="entry name" value="HAD-like"/>
    <property type="match status" value="1"/>
</dbReference>
<dbReference type="PANTHER" id="PTHR42861">
    <property type="entry name" value="CALCIUM-TRANSPORTING ATPASE"/>
    <property type="match status" value="1"/>
</dbReference>
<dbReference type="InterPro" id="IPR008250">
    <property type="entry name" value="ATPase_P-typ_transduc_dom_A_sf"/>
</dbReference>
<feature type="region of interest" description="Disordered" evidence="17">
    <location>
        <begin position="1"/>
        <end position="63"/>
    </location>
</feature>
<dbReference type="PRINTS" id="PR00119">
    <property type="entry name" value="CATATPASE"/>
</dbReference>
<feature type="domain" description="Cation-transporting P-type ATPase N-terminal" evidence="19">
    <location>
        <begin position="153"/>
        <end position="228"/>
    </location>
</feature>
<dbReference type="Pfam" id="PF00690">
    <property type="entry name" value="Cation_ATPase_N"/>
    <property type="match status" value="1"/>
</dbReference>
<comment type="catalytic activity">
    <reaction evidence="15">
        <text>Ca(2+)(in) + ATP + H2O = Ca(2+)(out) + ADP + phosphate + H(+)</text>
        <dbReference type="Rhea" id="RHEA:18105"/>
        <dbReference type="ChEBI" id="CHEBI:15377"/>
        <dbReference type="ChEBI" id="CHEBI:15378"/>
        <dbReference type="ChEBI" id="CHEBI:29108"/>
        <dbReference type="ChEBI" id="CHEBI:30616"/>
        <dbReference type="ChEBI" id="CHEBI:43474"/>
        <dbReference type="ChEBI" id="CHEBI:456216"/>
        <dbReference type="EC" id="7.2.2.10"/>
    </reaction>
</comment>
<feature type="transmembrane region" description="Helical" evidence="18">
    <location>
        <begin position="1041"/>
        <end position="1059"/>
    </location>
</feature>
<dbReference type="NCBIfam" id="TIGR01494">
    <property type="entry name" value="ATPase_P-type"/>
    <property type="match status" value="2"/>
</dbReference>
<dbReference type="Gene3D" id="2.70.150.10">
    <property type="entry name" value="Calcium-transporting ATPase, cytoplasmic transduction domain A"/>
    <property type="match status" value="1"/>
</dbReference>
<keyword evidence="8" id="KW-0106">Calcium</keyword>
<dbReference type="InterPro" id="IPR004014">
    <property type="entry name" value="ATPase_P-typ_cation-transptr_N"/>
</dbReference>
<feature type="compositionally biased region" description="Polar residues" evidence="17">
    <location>
        <begin position="39"/>
        <end position="50"/>
    </location>
</feature>
<dbReference type="InterPro" id="IPR018303">
    <property type="entry name" value="ATPase_P-typ_P_site"/>
</dbReference>
<dbReference type="Pfam" id="PF13246">
    <property type="entry name" value="Cation_ATPase"/>
    <property type="match status" value="1"/>
</dbReference>
<dbReference type="STRING" id="1314785.A0A165BQQ2"/>
<feature type="transmembrane region" description="Helical" evidence="18">
    <location>
        <begin position="875"/>
        <end position="896"/>
    </location>
</feature>
<feature type="transmembrane region" description="Helical" evidence="18">
    <location>
        <begin position="948"/>
        <end position="970"/>
    </location>
</feature>
<dbReference type="SMART" id="SM00831">
    <property type="entry name" value="Cation_ATPase_N"/>
    <property type="match status" value="1"/>
</dbReference>
<dbReference type="GO" id="GO:0016887">
    <property type="term" value="F:ATP hydrolysis activity"/>
    <property type="evidence" value="ECO:0007669"/>
    <property type="project" value="InterPro"/>
</dbReference>
<dbReference type="InterPro" id="IPR059000">
    <property type="entry name" value="ATPase_P-type_domA"/>
</dbReference>
<dbReference type="InterPro" id="IPR023214">
    <property type="entry name" value="HAD_sf"/>
</dbReference>
<evidence type="ECO:0000256" key="14">
    <source>
        <dbReference type="ARBA" id="ARBA00038148"/>
    </source>
</evidence>
<keyword evidence="10" id="KW-1278">Translocase</keyword>
<dbReference type="GeneID" id="63830353"/>
<dbReference type="InterPro" id="IPR044492">
    <property type="entry name" value="P_typ_ATPase_HD_dom"/>
</dbReference>
<dbReference type="FunFam" id="2.70.150.10:FF:000008">
    <property type="entry name" value="Calcium-transporting ATPase"/>
    <property type="match status" value="1"/>
</dbReference>
<dbReference type="GO" id="GO:0005388">
    <property type="term" value="F:P-type calcium transporter activity"/>
    <property type="evidence" value="ECO:0007669"/>
    <property type="project" value="UniProtKB-EC"/>
</dbReference>
<dbReference type="FunFam" id="3.40.50.1000:FF:000001">
    <property type="entry name" value="Phospholipid-transporting ATPase IC"/>
    <property type="match status" value="1"/>
</dbReference>
<evidence type="ECO:0000256" key="15">
    <source>
        <dbReference type="ARBA" id="ARBA00048694"/>
    </source>
</evidence>
<dbReference type="InterPro" id="IPR023299">
    <property type="entry name" value="ATPase_P-typ_cyto_dom_N"/>
</dbReference>
<comment type="similarity">
    <text evidence="14">Belongs to the cation transport ATPase (P-type) (TC 3.A.3) family.</text>
</comment>
<dbReference type="SFLD" id="SFLDG00002">
    <property type="entry name" value="C1.7:_P-type_atpase_like"/>
    <property type="match status" value="1"/>
</dbReference>
<dbReference type="Gene3D" id="1.20.1110.10">
    <property type="entry name" value="Calcium-transporting ATPase, transmembrane domain"/>
    <property type="match status" value="1"/>
</dbReference>
<dbReference type="Gene3D" id="3.40.50.1000">
    <property type="entry name" value="HAD superfamily/HAD-like"/>
    <property type="match status" value="1"/>
</dbReference>
<keyword evidence="13 18" id="KW-0472">Membrane</keyword>
<evidence type="ECO:0000313" key="20">
    <source>
        <dbReference type="EMBL" id="KZT01480.1"/>
    </source>
</evidence>
<evidence type="ECO:0000256" key="2">
    <source>
        <dbReference type="ARBA" id="ARBA00012790"/>
    </source>
</evidence>
<keyword evidence="6 18" id="KW-0812">Transmembrane</keyword>
<keyword evidence="21" id="KW-1185">Reference proteome</keyword>
<evidence type="ECO:0000256" key="1">
    <source>
        <dbReference type="ARBA" id="ARBA00004127"/>
    </source>
</evidence>
<gene>
    <name evidence="20" type="ORF">LAESUDRAFT_763736</name>
</gene>
<evidence type="ECO:0000256" key="6">
    <source>
        <dbReference type="ARBA" id="ARBA00022692"/>
    </source>
</evidence>
<evidence type="ECO:0000256" key="12">
    <source>
        <dbReference type="ARBA" id="ARBA00023065"/>
    </source>
</evidence>
<dbReference type="Gene3D" id="3.40.1110.10">
    <property type="entry name" value="Calcium-transporting ATPase, cytoplasmic domain N"/>
    <property type="match status" value="1"/>
</dbReference>
<dbReference type="GO" id="GO:0005737">
    <property type="term" value="C:cytoplasm"/>
    <property type="evidence" value="ECO:0007669"/>
    <property type="project" value="UniProtKB-ARBA"/>
</dbReference>
<evidence type="ECO:0000256" key="10">
    <source>
        <dbReference type="ARBA" id="ARBA00022967"/>
    </source>
</evidence>
<dbReference type="SUPFAM" id="SSF81665">
    <property type="entry name" value="Calcium ATPase, transmembrane domain M"/>
    <property type="match status" value="1"/>
</dbReference>
<keyword evidence="4" id="KW-0597">Phosphoprotein</keyword>
<evidence type="ECO:0000256" key="4">
    <source>
        <dbReference type="ARBA" id="ARBA00022553"/>
    </source>
</evidence>
<evidence type="ECO:0000256" key="9">
    <source>
        <dbReference type="ARBA" id="ARBA00022840"/>
    </source>
</evidence>
<proteinExistence type="inferred from homology"/>
<feature type="transmembrane region" description="Helical" evidence="18">
    <location>
        <begin position="409"/>
        <end position="428"/>
    </location>
</feature>
<dbReference type="GO" id="GO:0031090">
    <property type="term" value="C:organelle membrane"/>
    <property type="evidence" value="ECO:0007669"/>
    <property type="project" value="UniProtKB-ARBA"/>
</dbReference>
<dbReference type="Pfam" id="PF00689">
    <property type="entry name" value="Cation_ATPase_C"/>
    <property type="match status" value="1"/>
</dbReference>
<reference evidence="20 21" key="1">
    <citation type="journal article" date="2016" name="Mol. Biol. Evol.">
        <title>Comparative Genomics of Early-Diverging Mushroom-Forming Fungi Provides Insights into the Origins of Lignocellulose Decay Capabilities.</title>
        <authorList>
            <person name="Nagy L.G."/>
            <person name="Riley R."/>
            <person name="Tritt A."/>
            <person name="Adam C."/>
            <person name="Daum C."/>
            <person name="Floudas D."/>
            <person name="Sun H."/>
            <person name="Yadav J.S."/>
            <person name="Pangilinan J."/>
            <person name="Larsson K.H."/>
            <person name="Matsuura K."/>
            <person name="Barry K."/>
            <person name="Labutti K."/>
            <person name="Kuo R."/>
            <person name="Ohm R.A."/>
            <person name="Bhattacharya S.S."/>
            <person name="Shirouzu T."/>
            <person name="Yoshinaga Y."/>
            <person name="Martin F.M."/>
            <person name="Grigoriev I.V."/>
            <person name="Hibbett D.S."/>
        </authorList>
    </citation>
    <scope>NUCLEOTIDE SEQUENCE [LARGE SCALE GENOMIC DNA]</scope>
    <source>
        <strain evidence="20 21">93-53</strain>
    </source>
</reference>
<dbReference type="AlphaFoldDB" id="A0A165BQQ2"/>
<dbReference type="EMBL" id="KV427664">
    <property type="protein sequence ID" value="KZT01480.1"/>
    <property type="molecule type" value="Genomic_DNA"/>
</dbReference>